<accession>A0ABY4DZV3</accession>
<evidence type="ECO:0000259" key="2">
    <source>
        <dbReference type="PROSITE" id="PS51468"/>
    </source>
</evidence>
<dbReference type="PROSITE" id="PS51468">
    <property type="entry name" value="VIT"/>
    <property type="match status" value="1"/>
</dbReference>
<keyword evidence="4" id="KW-1185">Reference proteome</keyword>
<sequence>MKPTPLLLSVLIAFTAFAAESKSIAVADVVQMRVPQANNSQAIVLQQLDVQVEILPAIAQTQLTMRFYNPNSRPLEGELVVPLAEGQKITAMALDINGEMRPAVPVPKAQAQQVFEAVERRQVDPALLEQISGNQFRLRVYPIPAQGSRTVSMTIKQALNMANGRMRYQLPLQFGKVAAAQVRINSSVATAADFAVPAGFQQSDYHAGGFVAQARLTQHELLSGLNWEFAAPNSGQVLLQQVGAERYFLANIPVADSAYVRTPPQHLAIVWDASLSRQDADVASQLAVLAAYFKAVPNAQVSLQ</sequence>
<evidence type="ECO:0000256" key="1">
    <source>
        <dbReference type="SAM" id="SignalP"/>
    </source>
</evidence>
<dbReference type="EMBL" id="CP091511">
    <property type="protein sequence ID" value="UOO88784.1"/>
    <property type="molecule type" value="Genomic_DNA"/>
</dbReference>
<proteinExistence type="predicted"/>
<dbReference type="Pfam" id="PF08487">
    <property type="entry name" value="VIT"/>
    <property type="match status" value="1"/>
</dbReference>
<feature type="chain" id="PRO_5046210598" description="VIT domain-containing protein" evidence="1">
    <location>
        <begin position="19"/>
        <end position="304"/>
    </location>
</feature>
<feature type="domain" description="VIT" evidence="2">
    <location>
        <begin position="29"/>
        <end position="157"/>
    </location>
</feature>
<gene>
    <name evidence="3" type="ORF">LVJ82_15170</name>
</gene>
<dbReference type="PANTHER" id="PTHR45737">
    <property type="entry name" value="VON WILLEBRAND FACTOR A DOMAIN-CONTAINING PROTEIN 5A"/>
    <property type="match status" value="1"/>
</dbReference>
<organism evidence="3 4">
    <name type="scientific">Vitreoscilla massiliensis</name>
    <dbReference type="NCBI Taxonomy" id="1689272"/>
    <lineage>
        <taxon>Bacteria</taxon>
        <taxon>Pseudomonadati</taxon>
        <taxon>Pseudomonadota</taxon>
        <taxon>Betaproteobacteria</taxon>
        <taxon>Neisseriales</taxon>
        <taxon>Neisseriaceae</taxon>
        <taxon>Vitreoscilla</taxon>
    </lineage>
</organism>
<keyword evidence="1" id="KW-0732">Signal</keyword>
<reference evidence="3 4" key="1">
    <citation type="journal article" date="2022" name="Res Sq">
        <title>Evolution of multicellular longitudinally dividing oral cavity symbionts (Neisseriaceae).</title>
        <authorList>
            <person name="Nyongesa S."/>
            <person name="Weber P."/>
            <person name="Bernet E."/>
            <person name="Pullido F."/>
            <person name="Nieckarz M."/>
            <person name="Delaby M."/>
            <person name="Nieves C."/>
            <person name="Viehboeck T."/>
            <person name="Krause N."/>
            <person name="Rivera-Millot A."/>
            <person name="Nakamura A."/>
            <person name="Vischer N."/>
            <person name="VanNieuwenhze M."/>
            <person name="Brun Y."/>
            <person name="Cava F."/>
            <person name="Bulgheresi S."/>
            <person name="Veyrier F."/>
        </authorList>
    </citation>
    <scope>NUCLEOTIDE SEQUENCE [LARGE SCALE GENOMIC DNA]</scope>
    <source>
        <strain evidence="3 4">SN4</strain>
    </source>
</reference>
<dbReference type="PANTHER" id="PTHR45737:SF6">
    <property type="entry name" value="VON WILLEBRAND FACTOR A DOMAIN-CONTAINING PROTEIN 5A"/>
    <property type="match status" value="1"/>
</dbReference>
<feature type="signal peptide" evidence="1">
    <location>
        <begin position="1"/>
        <end position="18"/>
    </location>
</feature>
<name>A0ABY4DZV3_9NEIS</name>
<protein>
    <recommendedName>
        <fullName evidence="2">VIT domain-containing protein</fullName>
    </recommendedName>
</protein>
<dbReference type="Proteomes" id="UP000832011">
    <property type="component" value="Chromosome"/>
</dbReference>
<dbReference type="InterPro" id="IPR013694">
    <property type="entry name" value="VIT"/>
</dbReference>
<dbReference type="RefSeq" id="WP_058357526.1">
    <property type="nucleotide sequence ID" value="NZ_CABKVG010000010.1"/>
</dbReference>
<evidence type="ECO:0000313" key="4">
    <source>
        <dbReference type="Proteomes" id="UP000832011"/>
    </source>
</evidence>
<evidence type="ECO:0000313" key="3">
    <source>
        <dbReference type="EMBL" id="UOO88784.1"/>
    </source>
</evidence>